<dbReference type="EMBL" id="JAJJMB010012497">
    <property type="protein sequence ID" value="KAI3876399.1"/>
    <property type="molecule type" value="Genomic_DNA"/>
</dbReference>
<evidence type="ECO:0000313" key="1">
    <source>
        <dbReference type="EMBL" id="KAI3876399.1"/>
    </source>
</evidence>
<comment type="caution">
    <text evidence="1">The sequence shown here is derived from an EMBL/GenBank/DDBJ whole genome shotgun (WGS) entry which is preliminary data.</text>
</comment>
<accession>A0AAD4SA77</accession>
<evidence type="ECO:0000313" key="2">
    <source>
        <dbReference type="Proteomes" id="UP001202328"/>
    </source>
</evidence>
<protein>
    <submittedName>
        <fullName evidence="1">Uncharacterized protein</fullName>
    </submittedName>
</protein>
<proteinExistence type="predicted"/>
<sequence length="59" mass="7535">MEKLYKEHYWSSMEKLRFKYRERYWVYGKSPFKEQEIRERGENNLSYNFGYKKNTLQIL</sequence>
<dbReference type="AlphaFoldDB" id="A0AAD4SA77"/>
<reference evidence="1" key="1">
    <citation type="submission" date="2022-04" db="EMBL/GenBank/DDBJ databases">
        <title>A functionally conserved STORR gene fusion in Papaver species that diverged 16.8 million years ago.</title>
        <authorList>
            <person name="Catania T."/>
        </authorList>
    </citation>
    <scope>NUCLEOTIDE SEQUENCE</scope>
    <source>
        <strain evidence="1">S-188037</strain>
    </source>
</reference>
<dbReference type="Proteomes" id="UP001202328">
    <property type="component" value="Unassembled WGS sequence"/>
</dbReference>
<keyword evidence="2" id="KW-1185">Reference proteome</keyword>
<gene>
    <name evidence="1" type="ORF">MKW98_021251</name>
</gene>
<organism evidence="1 2">
    <name type="scientific">Papaver atlanticum</name>
    <dbReference type="NCBI Taxonomy" id="357466"/>
    <lineage>
        <taxon>Eukaryota</taxon>
        <taxon>Viridiplantae</taxon>
        <taxon>Streptophyta</taxon>
        <taxon>Embryophyta</taxon>
        <taxon>Tracheophyta</taxon>
        <taxon>Spermatophyta</taxon>
        <taxon>Magnoliopsida</taxon>
        <taxon>Ranunculales</taxon>
        <taxon>Papaveraceae</taxon>
        <taxon>Papaveroideae</taxon>
        <taxon>Papaver</taxon>
    </lineage>
</organism>
<feature type="non-terminal residue" evidence="1">
    <location>
        <position position="59"/>
    </location>
</feature>
<name>A0AAD4SA77_9MAGN</name>